<dbReference type="EMBL" id="UINC01029358">
    <property type="protein sequence ID" value="SVB11939.1"/>
    <property type="molecule type" value="Genomic_DNA"/>
</dbReference>
<protein>
    <recommendedName>
        <fullName evidence="3">Carbohydrate-binding domain-containing protein</fullName>
    </recommendedName>
</protein>
<feature type="region of interest" description="Disordered" evidence="1">
    <location>
        <begin position="55"/>
        <end position="88"/>
    </location>
</feature>
<proteinExistence type="predicted"/>
<feature type="compositionally biased region" description="Acidic residues" evidence="1">
    <location>
        <begin position="64"/>
        <end position="74"/>
    </location>
</feature>
<organism evidence="2">
    <name type="scientific">marine metagenome</name>
    <dbReference type="NCBI Taxonomy" id="408172"/>
    <lineage>
        <taxon>unclassified sequences</taxon>
        <taxon>metagenomes</taxon>
        <taxon>ecological metagenomes</taxon>
    </lineage>
</organism>
<gene>
    <name evidence="2" type="ORF">METZ01_LOCUS164793</name>
</gene>
<sequence length="226" mass="25035">MKSEFCNKFTPAQPLVIICAGCLLTFSSGISTAAAQISTQPLELAAAENFPYPQQQLQQSDQVQLDETDVDDSDTGVTIDGPPAPIAPNVVSRDSQGRVTVRAVRLPEGLNVDGRLDDPIYSTVPSVTDFIQQEPDEGAPATDKTELWIFFDDKNVYVSGRNWDTGRDKRLANELRRDNRAIGQNDNFSLVLDTFYDRRNGYLFQTNPLGGLRDGLITDERNANYD</sequence>
<evidence type="ECO:0008006" key="3">
    <source>
        <dbReference type="Google" id="ProtNLM"/>
    </source>
</evidence>
<dbReference type="AlphaFoldDB" id="A0A382BE96"/>
<name>A0A382BE96_9ZZZZ</name>
<feature type="non-terminal residue" evidence="2">
    <location>
        <position position="226"/>
    </location>
</feature>
<reference evidence="2" key="1">
    <citation type="submission" date="2018-05" db="EMBL/GenBank/DDBJ databases">
        <authorList>
            <person name="Lanie J.A."/>
            <person name="Ng W.-L."/>
            <person name="Kazmierczak K.M."/>
            <person name="Andrzejewski T.M."/>
            <person name="Davidsen T.M."/>
            <person name="Wayne K.J."/>
            <person name="Tettelin H."/>
            <person name="Glass J.I."/>
            <person name="Rusch D."/>
            <person name="Podicherti R."/>
            <person name="Tsui H.-C.T."/>
            <person name="Winkler M.E."/>
        </authorList>
    </citation>
    <scope>NUCLEOTIDE SEQUENCE</scope>
</reference>
<evidence type="ECO:0000256" key="1">
    <source>
        <dbReference type="SAM" id="MobiDB-lite"/>
    </source>
</evidence>
<accession>A0A382BE96</accession>
<evidence type="ECO:0000313" key="2">
    <source>
        <dbReference type="EMBL" id="SVB11939.1"/>
    </source>
</evidence>
<dbReference type="Gene3D" id="2.60.40.1190">
    <property type="match status" value="1"/>
</dbReference>
<dbReference type="SUPFAM" id="SSF49344">
    <property type="entry name" value="CBD9-like"/>
    <property type="match status" value="1"/>
</dbReference>